<feature type="transmembrane region" description="Helical" evidence="5">
    <location>
        <begin position="34"/>
        <end position="54"/>
    </location>
</feature>
<evidence type="ECO:0000313" key="6">
    <source>
        <dbReference type="EMBL" id="QBQ63282.1"/>
    </source>
</evidence>
<protein>
    <submittedName>
        <fullName evidence="6">Isoprenylcysteine carboxylmethyltransferase family protein</fullName>
    </submittedName>
</protein>
<organism evidence="6 7">
    <name type="scientific">Actinobacillus indolicus</name>
    <dbReference type="NCBI Taxonomy" id="51049"/>
    <lineage>
        <taxon>Bacteria</taxon>
        <taxon>Pseudomonadati</taxon>
        <taxon>Pseudomonadota</taxon>
        <taxon>Gammaproteobacteria</taxon>
        <taxon>Pasteurellales</taxon>
        <taxon>Pasteurellaceae</taxon>
        <taxon>Actinobacillus</taxon>
    </lineage>
</organism>
<evidence type="ECO:0000256" key="4">
    <source>
        <dbReference type="ARBA" id="ARBA00023136"/>
    </source>
</evidence>
<reference evidence="6 7" key="1">
    <citation type="submission" date="2019-03" db="EMBL/GenBank/DDBJ databases">
        <authorList>
            <person name="Che Y."/>
            <person name="Zhou L."/>
        </authorList>
    </citation>
    <scope>NUCLEOTIDE SEQUENCE [LARGE SCALE GENOMIC DNA]</scope>
    <source>
        <strain evidence="6 7">AIFJ1607</strain>
    </source>
</reference>
<evidence type="ECO:0000256" key="2">
    <source>
        <dbReference type="ARBA" id="ARBA00022692"/>
    </source>
</evidence>
<sequence length="147" mass="17221">MELKLPPPFVALICATIIYFLPNYANPNWVYQSFAIICFIFGVSVDLSALWAFWQNKTTINPLEPNKASTLTTQGVYRFSRNPMYLGIVSLLSAWAFWLGNAFALLVVWGFIAYITRFQIEPEERILEQKFGKFYQEYCQKVPRWLW</sequence>
<keyword evidence="6" id="KW-0808">Transferase</keyword>
<keyword evidence="6" id="KW-0489">Methyltransferase</keyword>
<keyword evidence="7" id="KW-1185">Reference proteome</keyword>
<dbReference type="KEGG" id="aio:EXH44_03030"/>
<dbReference type="InterPro" id="IPR007318">
    <property type="entry name" value="Phopholipid_MeTrfase"/>
</dbReference>
<feature type="transmembrane region" description="Helical" evidence="5">
    <location>
        <begin position="85"/>
        <end position="115"/>
    </location>
</feature>
<gene>
    <name evidence="6" type="ORF">EXH44_03030</name>
</gene>
<evidence type="ECO:0000256" key="5">
    <source>
        <dbReference type="SAM" id="Phobius"/>
    </source>
</evidence>
<dbReference type="GO" id="GO:0032259">
    <property type="term" value="P:methylation"/>
    <property type="evidence" value="ECO:0007669"/>
    <property type="project" value="UniProtKB-KW"/>
</dbReference>
<accession>A0A4P7CI51</accession>
<keyword evidence="4 5" id="KW-0472">Membrane</keyword>
<dbReference type="Gene3D" id="1.20.120.1630">
    <property type="match status" value="1"/>
</dbReference>
<proteinExistence type="predicted"/>
<feature type="transmembrane region" description="Helical" evidence="5">
    <location>
        <begin position="6"/>
        <end position="22"/>
    </location>
</feature>
<dbReference type="Pfam" id="PF04191">
    <property type="entry name" value="PEMT"/>
    <property type="match status" value="1"/>
</dbReference>
<evidence type="ECO:0000256" key="1">
    <source>
        <dbReference type="ARBA" id="ARBA00004127"/>
    </source>
</evidence>
<dbReference type="PANTHER" id="PTHR12714">
    <property type="entry name" value="PROTEIN-S ISOPRENYLCYSTEINE O-METHYLTRANSFERASE"/>
    <property type="match status" value="1"/>
</dbReference>
<evidence type="ECO:0000313" key="7">
    <source>
        <dbReference type="Proteomes" id="UP000294444"/>
    </source>
</evidence>
<dbReference type="EMBL" id="CP038145">
    <property type="protein sequence ID" value="QBQ63282.1"/>
    <property type="molecule type" value="Genomic_DNA"/>
</dbReference>
<evidence type="ECO:0000256" key="3">
    <source>
        <dbReference type="ARBA" id="ARBA00022989"/>
    </source>
</evidence>
<dbReference type="GO" id="GO:0008168">
    <property type="term" value="F:methyltransferase activity"/>
    <property type="evidence" value="ECO:0007669"/>
    <property type="project" value="UniProtKB-KW"/>
</dbReference>
<keyword evidence="2 5" id="KW-0812">Transmembrane</keyword>
<dbReference type="PANTHER" id="PTHR12714:SF24">
    <property type="entry name" value="SLR1182 PROTEIN"/>
    <property type="match status" value="1"/>
</dbReference>
<comment type="subcellular location">
    <subcellularLocation>
        <location evidence="1">Endomembrane system</location>
        <topology evidence="1">Multi-pass membrane protein</topology>
    </subcellularLocation>
</comment>
<dbReference type="AlphaFoldDB" id="A0A4P7CI51"/>
<keyword evidence="3 5" id="KW-1133">Transmembrane helix</keyword>
<dbReference type="Proteomes" id="UP000294444">
    <property type="component" value="Chromosome"/>
</dbReference>
<dbReference type="GO" id="GO:0012505">
    <property type="term" value="C:endomembrane system"/>
    <property type="evidence" value="ECO:0007669"/>
    <property type="project" value="UniProtKB-SubCell"/>
</dbReference>
<name>A0A4P7CI51_9PAST</name>
<dbReference type="RefSeq" id="WP_162856215.1">
    <property type="nucleotide sequence ID" value="NZ_CP038145.1"/>
</dbReference>